<accession>A0ABC9AFC0</accession>
<gene>
    <name evidence="2" type="ORF">URODEC1_LOCUS53742</name>
</gene>
<evidence type="ECO:0000313" key="2">
    <source>
        <dbReference type="EMBL" id="CAL4976689.1"/>
    </source>
</evidence>
<sequence length="286" mass="32127">MPSPPLSPRPVGDPSRRPQREICVVPCTTELNLEEEHLVLHALVAVVGGTWPAVSAAQVGRFLKEYYVLLPDDYAVFRYDPEDFLVDFTNAAAANRVLHSSPPAEAPFQLLWKRWRRQSMASFARLRYRVLVELKGVPAHAPRISSAQIALGFACSGLIEAPPELAGDSKRSFFVAAWCIHPDLIPVEKLMYIPEPVHHFDGGNLFLRPEEIVHSGEDGLWYLVKILVWEIKDWLDESSGSSFEDEDFPRFRHRHRRGPWPRTTRFEGDDDDAPGSGGRGISLGPG</sequence>
<keyword evidence="3" id="KW-1185">Reference proteome</keyword>
<dbReference type="PANTHER" id="PTHR33087:SF38">
    <property type="entry name" value="OS10G0201600 PROTEIN"/>
    <property type="match status" value="1"/>
</dbReference>
<feature type="region of interest" description="Disordered" evidence="1">
    <location>
        <begin position="253"/>
        <end position="286"/>
    </location>
</feature>
<name>A0ABC9AFC0_9POAL</name>
<protein>
    <submittedName>
        <fullName evidence="2">Uncharacterized protein</fullName>
    </submittedName>
</protein>
<dbReference type="Proteomes" id="UP001497457">
    <property type="component" value="Chromosome 20rd"/>
</dbReference>
<dbReference type="PANTHER" id="PTHR33087">
    <property type="entry name" value="OS07G0539200 PROTEIN"/>
    <property type="match status" value="1"/>
</dbReference>
<evidence type="ECO:0000313" key="3">
    <source>
        <dbReference type="Proteomes" id="UP001497457"/>
    </source>
</evidence>
<dbReference type="InterPro" id="IPR053253">
    <property type="entry name" value="Sex_diff_modulator"/>
</dbReference>
<feature type="compositionally biased region" description="Gly residues" evidence="1">
    <location>
        <begin position="275"/>
        <end position="286"/>
    </location>
</feature>
<dbReference type="EMBL" id="OZ075130">
    <property type="protein sequence ID" value="CAL4976689.1"/>
    <property type="molecule type" value="Genomic_DNA"/>
</dbReference>
<proteinExistence type="predicted"/>
<dbReference type="AlphaFoldDB" id="A0ABC9AFC0"/>
<reference evidence="2 3" key="2">
    <citation type="submission" date="2024-10" db="EMBL/GenBank/DDBJ databases">
        <authorList>
            <person name="Ryan C."/>
        </authorList>
    </citation>
    <scope>NUCLEOTIDE SEQUENCE [LARGE SCALE GENOMIC DNA]</scope>
</reference>
<organism evidence="2 3">
    <name type="scientific">Urochloa decumbens</name>
    <dbReference type="NCBI Taxonomy" id="240449"/>
    <lineage>
        <taxon>Eukaryota</taxon>
        <taxon>Viridiplantae</taxon>
        <taxon>Streptophyta</taxon>
        <taxon>Embryophyta</taxon>
        <taxon>Tracheophyta</taxon>
        <taxon>Spermatophyta</taxon>
        <taxon>Magnoliopsida</taxon>
        <taxon>Liliopsida</taxon>
        <taxon>Poales</taxon>
        <taxon>Poaceae</taxon>
        <taxon>PACMAD clade</taxon>
        <taxon>Panicoideae</taxon>
        <taxon>Panicodae</taxon>
        <taxon>Paniceae</taxon>
        <taxon>Melinidinae</taxon>
        <taxon>Urochloa</taxon>
    </lineage>
</organism>
<reference evidence="3" key="1">
    <citation type="submission" date="2024-06" db="EMBL/GenBank/DDBJ databases">
        <authorList>
            <person name="Ryan C."/>
        </authorList>
    </citation>
    <scope>NUCLEOTIDE SEQUENCE [LARGE SCALE GENOMIC DNA]</scope>
</reference>
<evidence type="ECO:0000256" key="1">
    <source>
        <dbReference type="SAM" id="MobiDB-lite"/>
    </source>
</evidence>